<feature type="non-terminal residue" evidence="3">
    <location>
        <position position="1"/>
    </location>
</feature>
<proteinExistence type="predicted"/>
<dbReference type="Proteomes" id="UP000789396">
    <property type="component" value="Unassembled WGS sequence"/>
</dbReference>
<dbReference type="EMBL" id="CAJVPZ010079245">
    <property type="protein sequence ID" value="CAG8806850.1"/>
    <property type="molecule type" value="Genomic_DNA"/>
</dbReference>
<evidence type="ECO:0000259" key="2">
    <source>
        <dbReference type="Pfam" id="PF20667"/>
    </source>
</evidence>
<dbReference type="OrthoDB" id="2443507at2759"/>
<dbReference type="Gene3D" id="1.20.5.340">
    <property type="match status" value="1"/>
</dbReference>
<dbReference type="AlphaFoldDB" id="A0A9N9P5V3"/>
<evidence type="ECO:0000313" key="4">
    <source>
        <dbReference type="Proteomes" id="UP000789396"/>
    </source>
</evidence>
<feature type="domain" description="Exocyst complex component Sec10 N-terminal" evidence="2">
    <location>
        <begin position="33"/>
        <end position="115"/>
    </location>
</feature>
<gene>
    <name evidence="3" type="ORF">RFULGI_LOCUS18323</name>
</gene>
<feature type="non-terminal residue" evidence="3">
    <location>
        <position position="119"/>
    </location>
</feature>
<feature type="coiled-coil region" evidence="1">
    <location>
        <begin position="62"/>
        <end position="117"/>
    </location>
</feature>
<evidence type="ECO:0000256" key="1">
    <source>
        <dbReference type="SAM" id="Coils"/>
    </source>
</evidence>
<dbReference type="InterPro" id="IPR048625">
    <property type="entry name" value="Sec10_N"/>
</dbReference>
<reference evidence="3" key="1">
    <citation type="submission" date="2021-06" db="EMBL/GenBank/DDBJ databases">
        <authorList>
            <person name="Kallberg Y."/>
            <person name="Tangrot J."/>
            <person name="Rosling A."/>
        </authorList>
    </citation>
    <scope>NUCLEOTIDE SEQUENCE</scope>
    <source>
        <strain evidence="3">IN212</strain>
    </source>
</reference>
<organism evidence="3 4">
    <name type="scientific">Racocetra fulgida</name>
    <dbReference type="NCBI Taxonomy" id="60492"/>
    <lineage>
        <taxon>Eukaryota</taxon>
        <taxon>Fungi</taxon>
        <taxon>Fungi incertae sedis</taxon>
        <taxon>Mucoromycota</taxon>
        <taxon>Glomeromycotina</taxon>
        <taxon>Glomeromycetes</taxon>
        <taxon>Diversisporales</taxon>
        <taxon>Gigasporaceae</taxon>
        <taxon>Racocetra</taxon>
    </lineage>
</organism>
<comment type="caution">
    <text evidence="3">The sequence shown here is derived from an EMBL/GenBank/DDBJ whole genome shotgun (WGS) entry which is preliminary data.</text>
</comment>
<dbReference type="Pfam" id="PF20667">
    <property type="entry name" value="Sec10_N"/>
    <property type="match status" value="1"/>
</dbReference>
<keyword evidence="4" id="KW-1185">Reference proteome</keyword>
<evidence type="ECO:0000313" key="3">
    <source>
        <dbReference type="EMBL" id="CAG8806850.1"/>
    </source>
</evidence>
<accession>A0A9N9P5V3</accession>
<keyword evidence="1" id="KW-0175">Coiled coil</keyword>
<protein>
    <submittedName>
        <fullName evidence="3">19672_t:CDS:1</fullName>
    </submittedName>
</protein>
<name>A0A9N9P5V3_9GLOM</name>
<sequence>GIPGLIDDVYAHISFMRWQKRRNTSKELHGFIDNVIGDYEKWIEYLKNLNEFDATVREHDLMQAFESEKKEYDEKIKRLEGEITSLKDQLSANQDKIIELETKITELTDNIEQMELDNE</sequence>